<keyword evidence="3 5" id="KW-1133">Transmembrane helix</keyword>
<evidence type="ECO:0000259" key="7">
    <source>
        <dbReference type="Pfam" id="PF00955"/>
    </source>
</evidence>
<dbReference type="GO" id="GO:0015701">
    <property type="term" value="P:bicarbonate transport"/>
    <property type="evidence" value="ECO:0007669"/>
    <property type="project" value="TreeGrafter"/>
</dbReference>
<dbReference type="InterPro" id="IPR003020">
    <property type="entry name" value="HCO3_transpt_euk"/>
</dbReference>
<feature type="transmembrane region" description="Helical" evidence="5">
    <location>
        <begin position="773"/>
        <end position="794"/>
    </location>
</feature>
<feature type="region of interest" description="Disordered" evidence="6">
    <location>
        <begin position="667"/>
        <end position="687"/>
    </location>
</feature>
<protein>
    <recommendedName>
        <fullName evidence="5">Anion exchange protein</fullName>
    </recommendedName>
</protein>
<feature type="transmembrane region" description="Helical" evidence="5">
    <location>
        <begin position="1193"/>
        <end position="1215"/>
    </location>
</feature>
<accession>A0A8J2LFF5</accession>
<comment type="subcellular location">
    <subcellularLocation>
        <location evidence="1 5">Membrane</location>
        <topology evidence="1 5">Multi-pass membrane protein</topology>
    </subcellularLocation>
</comment>
<dbReference type="InterPro" id="IPR011531">
    <property type="entry name" value="HCO3_transpt-like_TM_dom"/>
</dbReference>
<feature type="transmembrane region" description="Helical" evidence="5">
    <location>
        <begin position="856"/>
        <end position="878"/>
    </location>
</feature>
<feature type="compositionally biased region" description="Polar residues" evidence="6">
    <location>
        <begin position="1"/>
        <end position="22"/>
    </location>
</feature>
<feature type="region of interest" description="Disordered" evidence="6">
    <location>
        <begin position="1239"/>
        <end position="1284"/>
    </location>
</feature>
<evidence type="ECO:0000313" key="9">
    <source>
        <dbReference type="EMBL" id="CAG7833125.1"/>
    </source>
</evidence>
<evidence type="ECO:0000259" key="8">
    <source>
        <dbReference type="Pfam" id="PF07565"/>
    </source>
</evidence>
<feature type="region of interest" description="Disordered" evidence="6">
    <location>
        <begin position="1"/>
        <end position="126"/>
    </location>
</feature>
<dbReference type="PANTHER" id="PTHR11453:SF47">
    <property type="entry name" value="ANION EXCHANGE PROTEIN"/>
    <property type="match status" value="1"/>
</dbReference>
<feature type="transmembrane region" description="Helical" evidence="5">
    <location>
        <begin position="739"/>
        <end position="761"/>
    </location>
</feature>
<keyword evidence="5" id="KW-0813">Transport</keyword>
<feature type="compositionally biased region" description="Basic and acidic residues" evidence="6">
    <location>
        <begin position="78"/>
        <end position="94"/>
    </location>
</feature>
<feature type="domain" description="Bicarbonate transporter-like transmembrane" evidence="7">
    <location>
        <begin position="710"/>
        <end position="1226"/>
    </location>
</feature>
<feature type="compositionally biased region" description="Polar residues" evidence="6">
    <location>
        <begin position="1250"/>
        <end position="1259"/>
    </location>
</feature>
<evidence type="ECO:0000256" key="4">
    <source>
        <dbReference type="ARBA" id="ARBA00023136"/>
    </source>
</evidence>
<feature type="transmembrane region" description="Helical" evidence="5">
    <location>
        <begin position="1098"/>
        <end position="1117"/>
    </location>
</feature>
<keyword evidence="10" id="KW-1185">Reference proteome</keyword>
<dbReference type="Pfam" id="PF07565">
    <property type="entry name" value="Band_3_cyto"/>
    <property type="match status" value="1"/>
</dbReference>
<feature type="transmembrane region" description="Helical" evidence="5">
    <location>
        <begin position="1170"/>
        <end position="1187"/>
    </location>
</feature>
<comment type="caution">
    <text evidence="9">The sequence shown here is derived from an EMBL/GenBank/DDBJ whole genome shotgun (WGS) entry which is preliminary data.</text>
</comment>
<evidence type="ECO:0000313" key="10">
    <source>
        <dbReference type="Proteomes" id="UP000708208"/>
    </source>
</evidence>
<comment type="similarity">
    <text evidence="5">Belongs to the anion exchanger (TC 2.A.31) family.</text>
</comment>
<keyword evidence="2 5" id="KW-0812">Transmembrane</keyword>
<feature type="region of interest" description="Disordered" evidence="6">
    <location>
        <begin position="215"/>
        <end position="234"/>
    </location>
</feature>
<dbReference type="InterPro" id="IPR013769">
    <property type="entry name" value="Band3_cytoplasmic_dom"/>
</dbReference>
<evidence type="ECO:0000256" key="2">
    <source>
        <dbReference type="ARBA" id="ARBA00022692"/>
    </source>
</evidence>
<dbReference type="GO" id="GO:0051453">
    <property type="term" value="P:regulation of intracellular pH"/>
    <property type="evidence" value="ECO:0007669"/>
    <property type="project" value="TreeGrafter"/>
</dbReference>
<feature type="transmembrane region" description="Helical" evidence="5">
    <location>
        <begin position="913"/>
        <end position="931"/>
    </location>
</feature>
<evidence type="ECO:0000256" key="3">
    <source>
        <dbReference type="ARBA" id="ARBA00022989"/>
    </source>
</evidence>
<evidence type="ECO:0000256" key="5">
    <source>
        <dbReference type="RuleBase" id="RU362035"/>
    </source>
</evidence>
<proteinExistence type="inferred from homology"/>
<dbReference type="GO" id="GO:0005886">
    <property type="term" value="C:plasma membrane"/>
    <property type="evidence" value="ECO:0007669"/>
    <property type="project" value="TreeGrafter"/>
</dbReference>
<dbReference type="GO" id="GO:0008509">
    <property type="term" value="F:monoatomic anion transmembrane transporter activity"/>
    <property type="evidence" value="ECO:0007669"/>
    <property type="project" value="InterPro"/>
</dbReference>
<feature type="compositionally biased region" description="Polar residues" evidence="6">
    <location>
        <begin position="36"/>
        <end position="46"/>
    </location>
</feature>
<sequence length="1284" mass="144046">MDPSKNPNDPNRSTAATPTKEPSTPHRKPSVPGLTSLPSVEESNSFLDHDVFSSPEDRSDRFNMALVHGQEELPGTKSRFDERDYQSHRRESFPHTHQPLKPIRSMRKKSSVTAKPSDVEKSEPIPIPSGKASVSLTPVKSYTSPSFISTPNEIVDEELCCDPLTAVVSTLPFSAHSSHEDPASYASRIFDDMMMESYAKKVQFEVGGTPFHGVPEEESFEKKKHKSHRSQKYEDPQWRLRLGSEMKEDSADIPLLLRDPETSEMADLDKDDLTTHRFGDAKGFRRHKFYLREPDVPVATTRNANKYDHKPHEIFVELDILTGMGDDREWKETARWIKYEEDVEEGADRWGRPHVASLSFHSLINLRRLIEAGVILLDLEERDLPGVAYRVVDQMVVKELVDMESKGLVMRSLLLKHKHVNDSEKNWKFNLKRNAGSLTSLQQNSFEEKKGRFFPSSNALESGILQRRNSATVSGSRGLYDSSKRNGSTAGPFLPPENQLQHSQQTVIDFSKLSLAHLSEEDVRWMSKDKENILRRIPAGAEASVVLVGKEESLEGPAFAFVRLAESVYMPNITEVPIPVRFIFILMGPSSYDLDYKEIGRSIATLMSNREFHDIAYKADDRKDLLKGIHEYLDESVVLPPGEYEKELFPFEDLKAKNDALRLRKQRMSVSTKAGGDGGGDGDDGDDMDNLKKLQDSKFSQTDPLRRTRRCFGGLFNDIRRRYPLYWSDIKDGFQVQCVAAIVFIAFAQICGSIAFGGLIGQKTNRKIDIVETLFTSACGGILFSLFSGQPLLIVGTSGPLLLFDESLFSFCNANGIDFLSMRTWIGLWISAIAIVFAGFEGSALVRFFTRFTQEIFASLVCLLFIAESIQNLIQIYLSHPLIKTYGKCVLDPSNSSVSTLESGDPTRNQPNTALLCTILMFGTFYVAWSLRTFRNSRFLTKGFRDTLGNFGVPIAIASMVLVDYLIQETVTRKLDAPKGFHPTSRAFWIVDPGNVKNWVPVVALLPAMLLYILVFMETSIGELIVSKSDHKLKKGSGFHLDVLLICVCNTAISLFGLPWVSVALVRAVAHTTALTVWSTNNPPGEKPKIVGVIEQRLTSFIVSLLTGASVAMASVLEMIPLAVLFGVFLYMGVSSMVGIQFFERVALFFKQVENHPQVPYVRRVRTLKMHLFTLIQIFWLAILWGVKYTSAALSFPFILLILIPFRLFVLKFIFNPDELSALDSSGDEKKEPVIVLVDPPMPNEKQTDTNRNQFSTLLEESGPVDPSSKTEFNGDHTLPSDSS</sequence>
<dbReference type="NCBIfam" id="TIGR00834">
    <property type="entry name" value="ae"/>
    <property type="match status" value="1"/>
</dbReference>
<dbReference type="OrthoDB" id="1735926at2759"/>
<name>A0A8J2LFF5_9HEXA</name>
<dbReference type="PANTHER" id="PTHR11453">
    <property type="entry name" value="ANION EXCHANGE PROTEIN"/>
    <property type="match status" value="1"/>
</dbReference>
<dbReference type="GO" id="GO:0005452">
    <property type="term" value="F:solute:inorganic anion antiporter activity"/>
    <property type="evidence" value="ECO:0007669"/>
    <property type="project" value="InterPro"/>
</dbReference>
<dbReference type="Pfam" id="PF00955">
    <property type="entry name" value="HCO3_cotransp"/>
    <property type="match status" value="1"/>
</dbReference>
<gene>
    <name evidence="9" type="ORF">AFUS01_LOCUS42771</name>
</gene>
<keyword evidence="5" id="KW-0406">Ion transport</keyword>
<evidence type="ECO:0000256" key="1">
    <source>
        <dbReference type="ARBA" id="ARBA00004141"/>
    </source>
</evidence>
<reference evidence="9" key="1">
    <citation type="submission" date="2021-06" db="EMBL/GenBank/DDBJ databases">
        <authorList>
            <person name="Hodson N. C."/>
            <person name="Mongue J. A."/>
            <person name="Jaron S. K."/>
        </authorList>
    </citation>
    <scope>NUCLEOTIDE SEQUENCE</scope>
</reference>
<feature type="compositionally biased region" description="Basic and acidic residues" evidence="6">
    <location>
        <begin position="47"/>
        <end position="61"/>
    </location>
</feature>
<dbReference type="Proteomes" id="UP000708208">
    <property type="component" value="Unassembled WGS sequence"/>
</dbReference>
<feature type="transmembrane region" description="Helical" evidence="5">
    <location>
        <begin position="826"/>
        <end position="849"/>
    </location>
</feature>
<evidence type="ECO:0000256" key="6">
    <source>
        <dbReference type="SAM" id="MobiDB-lite"/>
    </source>
</evidence>
<keyword evidence="4 5" id="KW-0472">Membrane</keyword>
<feature type="transmembrane region" description="Helical" evidence="5">
    <location>
        <begin position="1038"/>
        <end position="1055"/>
    </location>
</feature>
<feature type="transmembrane region" description="Helical" evidence="5">
    <location>
        <begin position="1123"/>
        <end position="1143"/>
    </location>
</feature>
<feature type="transmembrane region" description="Helical" evidence="5">
    <location>
        <begin position="999"/>
        <end position="1017"/>
    </location>
</feature>
<dbReference type="FunFam" id="3.40.930.10:FF:000020">
    <property type="entry name" value="Anion exchange protein"/>
    <property type="match status" value="1"/>
</dbReference>
<feature type="domain" description="Band 3 cytoplasmic" evidence="8">
    <location>
        <begin position="312"/>
        <end position="645"/>
    </location>
</feature>
<organism evidence="9 10">
    <name type="scientific">Allacma fusca</name>
    <dbReference type="NCBI Taxonomy" id="39272"/>
    <lineage>
        <taxon>Eukaryota</taxon>
        <taxon>Metazoa</taxon>
        <taxon>Ecdysozoa</taxon>
        <taxon>Arthropoda</taxon>
        <taxon>Hexapoda</taxon>
        <taxon>Collembola</taxon>
        <taxon>Symphypleona</taxon>
        <taxon>Sminthuridae</taxon>
        <taxon>Allacma</taxon>
    </lineage>
</organism>
<dbReference type="EMBL" id="CAJVCH010568643">
    <property type="protein sequence ID" value="CAG7833125.1"/>
    <property type="molecule type" value="Genomic_DNA"/>
</dbReference>
<feature type="region of interest" description="Disordered" evidence="6">
    <location>
        <begin position="475"/>
        <end position="496"/>
    </location>
</feature>